<keyword evidence="3" id="KW-1185">Reference proteome</keyword>
<comment type="caution">
    <text evidence="2">The sequence shown here is derived from an EMBL/GenBank/DDBJ whole genome shotgun (WGS) entry which is preliminary data.</text>
</comment>
<evidence type="ECO:0000313" key="3">
    <source>
        <dbReference type="Proteomes" id="UP000634136"/>
    </source>
</evidence>
<feature type="region of interest" description="Disordered" evidence="1">
    <location>
        <begin position="1"/>
        <end position="20"/>
    </location>
</feature>
<evidence type="ECO:0000256" key="1">
    <source>
        <dbReference type="SAM" id="MobiDB-lite"/>
    </source>
</evidence>
<organism evidence="2 3">
    <name type="scientific">Senna tora</name>
    <dbReference type="NCBI Taxonomy" id="362788"/>
    <lineage>
        <taxon>Eukaryota</taxon>
        <taxon>Viridiplantae</taxon>
        <taxon>Streptophyta</taxon>
        <taxon>Embryophyta</taxon>
        <taxon>Tracheophyta</taxon>
        <taxon>Spermatophyta</taxon>
        <taxon>Magnoliopsida</taxon>
        <taxon>eudicotyledons</taxon>
        <taxon>Gunneridae</taxon>
        <taxon>Pentapetalae</taxon>
        <taxon>rosids</taxon>
        <taxon>fabids</taxon>
        <taxon>Fabales</taxon>
        <taxon>Fabaceae</taxon>
        <taxon>Caesalpinioideae</taxon>
        <taxon>Cassia clade</taxon>
        <taxon>Senna</taxon>
    </lineage>
</organism>
<gene>
    <name evidence="2" type="ORF">G2W53_004481</name>
</gene>
<dbReference type="AlphaFoldDB" id="A0A834XAZ6"/>
<dbReference type="EMBL" id="JAAIUW010000002">
    <property type="protein sequence ID" value="KAF7842183.1"/>
    <property type="molecule type" value="Genomic_DNA"/>
</dbReference>
<protein>
    <submittedName>
        <fullName evidence="2">Uncharacterized protein</fullName>
    </submittedName>
</protein>
<name>A0A834XAZ6_9FABA</name>
<sequence>MNSDGSFYLDMTSGETNKSSDEKLEVNLFEVGDVEGNWVVLGWPSSFRWFSSLCWGGIFYLDNFSALDCTAMLTFLLGKLVSFPIVVPNVLSELPPLD</sequence>
<accession>A0A834XAZ6</accession>
<reference evidence="2" key="1">
    <citation type="submission" date="2020-09" db="EMBL/GenBank/DDBJ databases">
        <title>Genome-Enabled Discovery of Anthraquinone Biosynthesis in Senna tora.</title>
        <authorList>
            <person name="Kang S.-H."/>
            <person name="Pandey R.P."/>
            <person name="Lee C.-M."/>
            <person name="Sim J.-S."/>
            <person name="Jeong J.-T."/>
            <person name="Choi B.-S."/>
            <person name="Jung M."/>
            <person name="Ginzburg D."/>
            <person name="Zhao K."/>
            <person name="Won S.Y."/>
            <person name="Oh T.-J."/>
            <person name="Yu Y."/>
            <person name="Kim N.-H."/>
            <person name="Lee O.R."/>
            <person name="Lee T.-H."/>
            <person name="Bashyal P."/>
            <person name="Kim T.-S."/>
            <person name="Lee W.-H."/>
            <person name="Kawkins C."/>
            <person name="Kim C.-K."/>
            <person name="Kim J.S."/>
            <person name="Ahn B.O."/>
            <person name="Rhee S.Y."/>
            <person name="Sohng J.K."/>
        </authorList>
    </citation>
    <scope>NUCLEOTIDE SEQUENCE</scope>
    <source>
        <tissue evidence="2">Leaf</tissue>
    </source>
</reference>
<dbReference type="Proteomes" id="UP000634136">
    <property type="component" value="Unassembled WGS sequence"/>
</dbReference>
<evidence type="ECO:0000313" key="2">
    <source>
        <dbReference type="EMBL" id="KAF7842183.1"/>
    </source>
</evidence>
<proteinExistence type="predicted"/>